<evidence type="ECO:0000259" key="3">
    <source>
        <dbReference type="Pfam" id="PF16041"/>
    </source>
</evidence>
<evidence type="ECO:0000256" key="1">
    <source>
        <dbReference type="SAM" id="MobiDB-lite"/>
    </source>
</evidence>
<keyword evidence="5" id="KW-1185">Reference proteome</keyword>
<evidence type="ECO:0000313" key="5">
    <source>
        <dbReference type="Proteomes" id="UP001054837"/>
    </source>
</evidence>
<comment type="caution">
    <text evidence="4">The sequence shown here is derived from an EMBL/GenBank/DDBJ whole genome shotgun (WGS) entry which is preliminary data.</text>
</comment>
<organism evidence="4 5">
    <name type="scientific">Caerostris darwini</name>
    <dbReference type="NCBI Taxonomy" id="1538125"/>
    <lineage>
        <taxon>Eukaryota</taxon>
        <taxon>Metazoa</taxon>
        <taxon>Ecdysozoa</taxon>
        <taxon>Arthropoda</taxon>
        <taxon>Chelicerata</taxon>
        <taxon>Arachnida</taxon>
        <taxon>Araneae</taxon>
        <taxon>Araneomorphae</taxon>
        <taxon>Entelegynae</taxon>
        <taxon>Araneoidea</taxon>
        <taxon>Araneidae</taxon>
        <taxon>Caerostris</taxon>
    </lineage>
</organism>
<dbReference type="EMBL" id="BPLQ01000843">
    <property type="protein sequence ID" value="GIX75652.1"/>
    <property type="molecule type" value="Genomic_DNA"/>
</dbReference>
<gene>
    <name evidence="4" type="primary">X975_11673</name>
    <name evidence="4" type="ORF">CDAR_406241</name>
</gene>
<dbReference type="Proteomes" id="UP001054837">
    <property type="component" value="Unassembled WGS sequence"/>
</dbReference>
<dbReference type="PANTHER" id="PTHR39077">
    <property type="entry name" value="DUF4793 DOMAIN-CONTAINING PROTEIN"/>
    <property type="match status" value="1"/>
</dbReference>
<feature type="region of interest" description="Disordered" evidence="1">
    <location>
        <begin position="369"/>
        <end position="393"/>
    </location>
</feature>
<evidence type="ECO:0000256" key="2">
    <source>
        <dbReference type="SAM" id="Phobius"/>
    </source>
</evidence>
<protein>
    <submittedName>
        <fullName evidence="4">DUF4793 domain-containing protein</fullName>
    </submittedName>
</protein>
<reference evidence="4 5" key="1">
    <citation type="submission" date="2021-06" db="EMBL/GenBank/DDBJ databases">
        <title>Caerostris darwini draft genome.</title>
        <authorList>
            <person name="Kono N."/>
            <person name="Arakawa K."/>
        </authorList>
    </citation>
    <scope>NUCLEOTIDE SEQUENCE [LARGE SCALE GENOMIC DNA]</scope>
</reference>
<accession>A0AAV4MT57</accession>
<name>A0AAV4MT57_9ARAC</name>
<feature type="transmembrane region" description="Helical" evidence="2">
    <location>
        <begin position="7"/>
        <end position="27"/>
    </location>
</feature>
<keyword evidence="2" id="KW-1133">Transmembrane helix</keyword>
<dbReference type="AlphaFoldDB" id="A0AAV4MT57"/>
<keyword evidence="2" id="KW-0472">Membrane</keyword>
<feature type="transmembrane region" description="Helical" evidence="2">
    <location>
        <begin position="298"/>
        <end position="320"/>
    </location>
</feature>
<feature type="domain" description="E3 ubiquitin-protein ligase APD1-4 middle" evidence="3">
    <location>
        <begin position="207"/>
        <end position="314"/>
    </location>
</feature>
<keyword evidence="2" id="KW-0812">Transmembrane</keyword>
<dbReference type="Pfam" id="PF16041">
    <property type="entry name" value="APD1-4_M"/>
    <property type="match status" value="1"/>
</dbReference>
<sequence>MAERKISGWFVLSAVFIVAVFGLFFTFTERKTWPEQRTELSAADMRLVPPSSTLWCEAIALTSDHPFVAYQVSLPSLIEPKHLNKQRVNLNLKLNGGKTANFVKLRYYLLPGSVVEIFACATQHGARVLVFKGDKDMSKCLQQECGCDESDSEEESLEDESEESDCSGDKIWSSNLCSSVISNQEIPSTGAGDDSSDCDEAFGVKPIHVNITTSDFYVIAIVNTNRHKSNEIGLHIALDRSRYTIQKSGHSFDMCSLSTSCTIGLSFASSDRALIWVPDEPNAGRSTFVVRSQCKPRLAVFAILSVFFPLMVFLGVAFVVRADRERIMRIYNCRSRLECEQESSDTRFVVPLLDDGLAICADFTLYPPEETPDTPTEEQPPAYHTLFDPPPPYACVKEETTNK</sequence>
<dbReference type="PANTHER" id="PTHR39077:SF1">
    <property type="entry name" value="E3 UBIQUITIN-PROTEIN LIGASE APD1-4 MIDDLE DOMAIN-CONTAINING PROTEIN"/>
    <property type="match status" value="1"/>
</dbReference>
<proteinExistence type="predicted"/>
<dbReference type="InterPro" id="IPR032010">
    <property type="entry name" value="APD1-4_M"/>
</dbReference>
<evidence type="ECO:0000313" key="4">
    <source>
        <dbReference type="EMBL" id="GIX75652.1"/>
    </source>
</evidence>